<sequence>MRRVGNSPKVHRMASPQQSARRPARRSPVIVTSMIAIVAAAGLSFLGARAAADFIEANAAQDLRAALADYDWVQVTTDGLQVQLEGIAPDEVQRFRARARAETVVDAGRVIDRMQVAASAELATPAFGIELLRNDQSISIIGLVPSDLDRNSMVERLKRQTGAAQVSDLMESADYPVPDGWKDAFSFGLSAAQLAKRAKVSISAGEVSIRAITDNPREKLELEKALNRAKPAGITLTADITAPRPVIAPFTLRFVKDATGARFDACAADTETARDRILEAGQAAGVPAEAQCTLGLGAPSPRWADAAVPAIRAVEALGAGSVTISDTDVALFAPAEVETAMFDDAAGRLEALLPPAFTLVAQHQNASEAEAGPAEFSAVVDPGGVSLRGRITDERMRDAVESLARARFGQVDSTLRSDASVPEGWTLRAIAALEALDGLERGEAKVTRDLVRISGVSGNQTASDLAAARLAQRLGAGARYELAIRYDRRKDPLLGLPSGIECVDRLNAVMQQSEIGFEPNKSVIAGDPGPTLSGLAETMAQCSEFRIEIGGHTDSQGSEGFNAELSRARAQAVLAAMTEAGIDTTNMTAKGYGESQPIADNDTDAGREANRRIEFLLLADDPVMVEAPAPAELVKGVTDSAEVVAARTQAAALHAATAVIGPALGVPTDPEAAMYAATEPLRVLLSGIDLSRVASRPVQEAVLPELPALRAATLPVASLLPEGAEVVGPVEAATRPAEAALVGAAINAATIPARDALHVNRPLPRPESPSTP</sequence>
<dbReference type="InterPro" id="IPR050330">
    <property type="entry name" value="Bact_OuterMem_StrucFunc"/>
</dbReference>
<evidence type="ECO:0000313" key="8">
    <source>
        <dbReference type="Proteomes" id="UP000663629"/>
    </source>
</evidence>
<keyword evidence="2 4" id="KW-0472">Membrane</keyword>
<accession>A0ABX7JJG4</accession>
<dbReference type="SUPFAM" id="SSF103088">
    <property type="entry name" value="OmpA-like"/>
    <property type="match status" value="1"/>
</dbReference>
<dbReference type="InterPro" id="IPR006665">
    <property type="entry name" value="OmpA-like"/>
</dbReference>
<comment type="subcellular location">
    <subcellularLocation>
        <location evidence="1">Cell outer membrane</location>
    </subcellularLocation>
</comment>
<dbReference type="PANTHER" id="PTHR30329">
    <property type="entry name" value="STATOR ELEMENT OF FLAGELLAR MOTOR COMPLEX"/>
    <property type="match status" value="1"/>
</dbReference>
<keyword evidence="3" id="KW-0998">Cell outer membrane</keyword>
<feature type="region of interest" description="Disordered" evidence="5">
    <location>
        <begin position="1"/>
        <end position="25"/>
    </location>
</feature>
<evidence type="ECO:0000256" key="4">
    <source>
        <dbReference type="PROSITE-ProRule" id="PRU00473"/>
    </source>
</evidence>
<dbReference type="CDD" id="cd07185">
    <property type="entry name" value="OmpA_C-like"/>
    <property type="match status" value="1"/>
</dbReference>
<reference evidence="7 8" key="1">
    <citation type="submission" date="2021-02" db="EMBL/GenBank/DDBJ databases">
        <title>Paracoccus methylovroum sp.nov., a new methanol and methylamine utilizing methylotrophic denitrifer.</title>
        <authorList>
            <person name="Timsy T."/>
            <person name="Behrendt U."/>
            <person name="Ulrich A."/>
            <person name="Spanner T."/>
            <person name="Foesel B.U."/>
            <person name="Horn M.A."/>
            <person name="Kolb S."/>
        </authorList>
    </citation>
    <scope>NUCLEOTIDE SEQUENCE [LARGE SCALE GENOMIC DNA]</scope>
    <source>
        <strain evidence="7 8">H4-D09</strain>
    </source>
</reference>
<keyword evidence="8" id="KW-1185">Reference proteome</keyword>
<name>A0ABX7JJG4_9RHOB</name>
<dbReference type="PROSITE" id="PS51123">
    <property type="entry name" value="OMPA_2"/>
    <property type="match status" value="1"/>
</dbReference>
<evidence type="ECO:0000256" key="1">
    <source>
        <dbReference type="ARBA" id="ARBA00004442"/>
    </source>
</evidence>
<feature type="domain" description="OmpA-like" evidence="6">
    <location>
        <begin position="504"/>
        <end position="621"/>
    </location>
</feature>
<evidence type="ECO:0000256" key="5">
    <source>
        <dbReference type="SAM" id="MobiDB-lite"/>
    </source>
</evidence>
<dbReference type="Gene3D" id="3.30.1330.60">
    <property type="entry name" value="OmpA-like domain"/>
    <property type="match status" value="1"/>
</dbReference>
<dbReference type="InterPro" id="IPR036737">
    <property type="entry name" value="OmpA-like_sf"/>
</dbReference>
<evidence type="ECO:0000256" key="3">
    <source>
        <dbReference type="ARBA" id="ARBA00023237"/>
    </source>
</evidence>
<organism evidence="7 8">
    <name type="scientific">Paracoccus methylovorus</name>
    <dbReference type="NCBI Taxonomy" id="2812658"/>
    <lineage>
        <taxon>Bacteria</taxon>
        <taxon>Pseudomonadati</taxon>
        <taxon>Pseudomonadota</taxon>
        <taxon>Alphaproteobacteria</taxon>
        <taxon>Rhodobacterales</taxon>
        <taxon>Paracoccaceae</taxon>
        <taxon>Paracoccus</taxon>
    </lineage>
</organism>
<dbReference type="Proteomes" id="UP000663629">
    <property type="component" value="Chromosome 1"/>
</dbReference>
<dbReference type="PRINTS" id="PR01021">
    <property type="entry name" value="OMPADOMAIN"/>
</dbReference>
<evidence type="ECO:0000259" key="6">
    <source>
        <dbReference type="PROSITE" id="PS51123"/>
    </source>
</evidence>
<proteinExistence type="predicted"/>
<dbReference type="Pfam" id="PF00691">
    <property type="entry name" value="OmpA"/>
    <property type="match status" value="1"/>
</dbReference>
<protein>
    <submittedName>
        <fullName evidence="7">OmpA family protein</fullName>
    </submittedName>
</protein>
<dbReference type="InterPro" id="IPR007055">
    <property type="entry name" value="BON_dom"/>
</dbReference>
<gene>
    <name evidence="7" type="ORF">JWJ88_02280</name>
</gene>
<evidence type="ECO:0000256" key="2">
    <source>
        <dbReference type="ARBA" id="ARBA00023136"/>
    </source>
</evidence>
<dbReference type="Gene3D" id="3.40.1520.20">
    <property type="match status" value="2"/>
</dbReference>
<dbReference type="PANTHER" id="PTHR30329:SF21">
    <property type="entry name" value="LIPOPROTEIN YIAD-RELATED"/>
    <property type="match status" value="1"/>
</dbReference>
<evidence type="ECO:0000313" key="7">
    <source>
        <dbReference type="EMBL" id="QRZ13513.1"/>
    </source>
</evidence>
<dbReference type="InterPro" id="IPR006664">
    <property type="entry name" value="OMP_bac"/>
</dbReference>
<dbReference type="Pfam" id="PF04972">
    <property type="entry name" value="BON"/>
    <property type="match status" value="1"/>
</dbReference>
<dbReference type="EMBL" id="CP070368">
    <property type="protein sequence ID" value="QRZ13513.1"/>
    <property type="molecule type" value="Genomic_DNA"/>
</dbReference>